<sequence length="343" mass="38986">MVRTKILALFLALLHLAAPETSAAEPVLNIDTVETTAIGAPLPYSNPPLRSVLLGVYDPQNLFRHSARPRIEHVFVYWQALDKAMLTSKMQLAKSKARTLMVTVEPYTKAGNWRDGGDHLFADILGGQFDTQIAAVCGAVAEFPGDYWIRWGHEMEDPTGRYPWARRDSGGYIAAYRYFVEACKKTAPRARFIWSPKGERRLAEYYPGDAYVDMIGVSVWGLETWDRAWYGEPRTFAEAFGEKYYRVEQFDKPVIIAELGVAGQEDYRHNWLAEISEFSSSRGLFPLLAAIVYFNDKEPHHWPDGHGSPDWRVTTTDLREDRPSDVSPRQVAAHQREHPNGRP</sequence>
<evidence type="ECO:0000256" key="4">
    <source>
        <dbReference type="PROSITE-ProRule" id="PRU01100"/>
    </source>
</evidence>
<dbReference type="GO" id="GO:0006080">
    <property type="term" value="P:substituted mannan metabolic process"/>
    <property type="evidence" value="ECO:0007669"/>
    <property type="project" value="InterPro"/>
</dbReference>
<dbReference type="Proteomes" id="UP000003250">
    <property type="component" value="Unassembled WGS sequence"/>
</dbReference>
<dbReference type="SUPFAM" id="SSF51445">
    <property type="entry name" value="(Trans)glycosidases"/>
    <property type="match status" value="1"/>
</dbReference>
<dbReference type="PATRIC" id="fig|1107882.3.peg.5106"/>
<keyword evidence="6" id="KW-0732">Signal</keyword>
<gene>
    <name evidence="8" type="ORF">MAXJ12_26308</name>
</gene>
<protein>
    <submittedName>
        <fullName evidence="8">Endoglucanase family protein</fullName>
    </submittedName>
</protein>
<dbReference type="InterPro" id="IPR022790">
    <property type="entry name" value="GH26_dom"/>
</dbReference>
<feature type="active site" description="Nucleophile" evidence="4">
    <location>
        <position position="258"/>
    </location>
</feature>
<keyword evidence="2 4" id="KW-0378">Hydrolase</keyword>
<evidence type="ECO:0000259" key="7">
    <source>
        <dbReference type="PROSITE" id="PS51764"/>
    </source>
</evidence>
<dbReference type="PANTHER" id="PTHR40079">
    <property type="entry name" value="MANNAN ENDO-1,4-BETA-MANNOSIDASE E-RELATED"/>
    <property type="match status" value="1"/>
</dbReference>
<dbReference type="InterPro" id="IPR000805">
    <property type="entry name" value="Glyco_hydro_26"/>
</dbReference>
<feature type="signal peptide" evidence="6">
    <location>
        <begin position="1"/>
        <end position="23"/>
    </location>
</feature>
<feature type="domain" description="GH26" evidence="7">
    <location>
        <begin position="2"/>
        <end position="324"/>
    </location>
</feature>
<dbReference type="Gene3D" id="3.20.20.80">
    <property type="entry name" value="Glycosidases"/>
    <property type="match status" value="1"/>
</dbReference>
<evidence type="ECO:0000313" key="8">
    <source>
        <dbReference type="EMBL" id="EHK54214.1"/>
    </source>
</evidence>
<organism evidence="8 9">
    <name type="scientific">Mesorhizobium alhagi CCNWXJ12-2</name>
    <dbReference type="NCBI Taxonomy" id="1107882"/>
    <lineage>
        <taxon>Bacteria</taxon>
        <taxon>Pseudomonadati</taxon>
        <taxon>Pseudomonadota</taxon>
        <taxon>Alphaproteobacteria</taxon>
        <taxon>Hyphomicrobiales</taxon>
        <taxon>Phyllobacteriaceae</taxon>
        <taxon>Allomesorhizobium</taxon>
    </lineage>
</organism>
<comment type="similarity">
    <text evidence="1 4">Belongs to the glycosyl hydrolase 26 family.</text>
</comment>
<dbReference type="EMBL" id="AHAM01000220">
    <property type="protein sequence ID" value="EHK54214.1"/>
    <property type="molecule type" value="Genomic_DNA"/>
</dbReference>
<evidence type="ECO:0000256" key="3">
    <source>
        <dbReference type="ARBA" id="ARBA00023295"/>
    </source>
</evidence>
<feature type="compositionally biased region" description="Basic and acidic residues" evidence="5">
    <location>
        <begin position="334"/>
        <end position="343"/>
    </location>
</feature>
<keyword evidence="3 4" id="KW-0326">Glycosidase</keyword>
<feature type="chain" id="PRO_5003534228" evidence="6">
    <location>
        <begin position="24"/>
        <end position="343"/>
    </location>
</feature>
<reference evidence="8 9" key="1">
    <citation type="journal article" date="2012" name="J. Bacteriol.">
        <title>Draft Genome Sequence of Mesorhizobium alhagi CCNWXJ12-2T, a Novel Salt-Resistant Species Isolated from the Desert of Northwestern China.</title>
        <authorList>
            <person name="Zhou M."/>
            <person name="Chen W."/>
            <person name="Chen H."/>
            <person name="Wei G."/>
        </authorList>
    </citation>
    <scope>NUCLEOTIDE SEQUENCE [LARGE SCALE GENOMIC DNA]</scope>
    <source>
        <strain evidence="8 9">CCNWXJ12-2</strain>
    </source>
</reference>
<proteinExistence type="inferred from homology"/>
<evidence type="ECO:0000256" key="1">
    <source>
        <dbReference type="ARBA" id="ARBA00007754"/>
    </source>
</evidence>
<dbReference type="PROSITE" id="PS51764">
    <property type="entry name" value="GH26"/>
    <property type="match status" value="1"/>
</dbReference>
<accession>H0HYI1</accession>
<dbReference type="AlphaFoldDB" id="H0HYI1"/>
<feature type="active site" description="Proton donor" evidence="4">
    <location>
        <position position="154"/>
    </location>
</feature>
<dbReference type="InterPro" id="IPR017853">
    <property type="entry name" value="GH"/>
</dbReference>
<name>H0HYI1_9HYPH</name>
<feature type="region of interest" description="Disordered" evidence="5">
    <location>
        <begin position="304"/>
        <end position="343"/>
    </location>
</feature>
<dbReference type="GO" id="GO:0016985">
    <property type="term" value="F:mannan endo-1,4-beta-mannosidase activity"/>
    <property type="evidence" value="ECO:0007669"/>
    <property type="project" value="InterPro"/>
</dbReference>
<keyword evidence="9" id="KW-1185">Reference proteome</keyword>
<evidence type="ECO:0000256" key="2">
    <source>
        <dbReference type="ARBA" id="ARBA00022801"/>
    </source>
</evidence>
<evidence type="ECO:0000313" key="9">
    <source>
        <dbReference type="Proteomes" id="UP000003250"/>
    </source>
</evidence>
<evidence type="ECO:0000256" key="6">
    <source>
        <dbReference type="SAM" id="SignalP"/>
    </source>
</evidence>
<evidence type="ECO:0000256" key="5">
    <source>
        <dbReference type="SAM" id="MobiDB-lite"/>
    </source>
</evidence>
<dbReference type="PANTHER" id="PTHR40079:SF4">
    <property type="entry name" value="GH26 DOMAIN-CONTAINING PROTEIN-RELATED"/>
    <property type="match status" value="1"/>
</dbReference>